<gene>
    <name evidence="9" type="ORF">SB48_HM08orf05721</name>
</gene>
<evidence type="ECO:0000256" key="4">
    <source>
        <dbReference type="ARBA" id="ARBA00022597"/>
    </source>
</evidence>
<dbReference type="GO" id="GO:0016301">
    <property type="term" value="F:kinase activity"/>
    <property type="evidence" value="ECO:0007669"/>
    <property type="project" value="UniProtKB-KW"/>
</dbReference>
<sequence length="146" mass="16048">MRRFLFATHGDLSKSFIDAVSLIVGDTSNVSYFQMTKNKSGDSAKDELRKILKNKKEEDHFIVLTDMFGGSVCNICTELLMELQNFELLTGVNLPMTLTVLLAGEDTSTEDLISQGLQAGKDGIVHLNQLLASQKGSANDDLFSEN</sequence>
<evidence type="ECO:0000256" key="5">
    <source>
        <dbReference type="ARBA" id="ARBA00022679"/>
    </source>
</evidence>
<dbReference type="InterPro" id="IPR036662">
    <property type="entry name" value="PTS_EIIA_man-typ_sf"/>
</dbReference>
<dbReference type="GO" id="GO:0005737">
    <property type="term" value="C:cytoplasm"/>
    <property type="evidence" value="ECO:0007669"/>
    <property type="project" value="UniProtKB-SubCell"/>
</dbReference>
<dbReference type="Proteomes" id="UP000032024">
    <property type="component" value="Chromosome"/>
</dbReference>
<dbReference type="InterPro" id="IPR033887">
    <property type="entry name" value="PTS_IIA_man"/>
</dbReference>
<evidence type="ECO:0000256" key="6">
    <source>
        <dbReference type="ARBA" id="ARBA00022683"/>
    </source>
</evidence>
<proteinExistence type="predicted"/>
<organism evidence="9 10">
    <name type="scientific">Heyndrickxia coagulans</name>
    <name type="common">Weizmannia coagulans</name>
    <dbReference type="NCBI Taxonomy" id="1398"/>
    <lineage>
        <taxon>Bacteria</taxon>
        <taxon>Bacillati</taxon>
        <taxon>Bacillota</taxon>
        <taxon>Bacilli</taxon>
        <taxon>Bacillales</taxon>
        <taxon>Bacillaceae</taxon>
        <taxon>Heyndrickxia</taxon>
    </lineage>
</organism>
<name>A0AAN0WDE8_HEYCO</name>
<keyword evidence="3" id="KW-0963">Cytoplasm</keyword>
<keyword evidence="6" id="KW-0598">Phosphotransferase system</keyword>
<keyword evidence="4" id="KW-0762">Sugar transport</keyword>
<keyword evidence="10" id="KW-1185">Reference proteome</keyword>
<dbReference type="PANTHER" id="PTHR33799:SF1">
    <property type="entry name" value="PTS SYSTEM MANNOSE-SPECIFIC EIIAB COMPONENT-RELATED"/>
    <property type="match status" value="1"/>
</dbReference>
<dbReference type="PROSITE" id="PS51096">
    <property type="entry name" value="PTS_EIIA_TYPE_4"/>
    <property type="match status" value="1"/>
</dbReference>
<comment type="subcellular location">
    <subcellularLocation>
        <location evidence="1">Cytoplasm</location>
    </subcellularLocation>
</comment>
<keyword evidence="7" id="KW-0418">Kinase</keyword>
<evidence type="ECO:0000259" key="8">
    <source>
        <dbReference type="PROSITE" id="PS51096"/>
    </source>
</evidence>
<keyword evidence="5" id="KW-0808">Transferase</keyword>
<dbReference type="SUPFAM" id="SSF53062">
    <property type="entry name" value="PTS system fructose IIA component-like"/>
    <property type="match status" value="1"/>
</dbReference>
<dbReference type="InterPro" id="IPR004701">
    <property type="entry name" value="PTS_EIIA_man-typ"/>
</dbReference>
<dbReference type="AlphaFoldDB" id="A0AAN0WDE8"/>
<protein>
    <submittedName>
        <fullName evidence="9">PTS mannose transporter subunit IIA</fullName>
    </submittedName>
</protein>
<evidence type="ECO:0000313" key="10">
    <source>
        <dbReference type="Proteomes" id="UP000032024"/>
    </source>
</evidence>
<reference evidence="10" key="1">
    <citation type="submission" date="2015-01" db="EMBL/GenBank/DDBJ databases">
        <title>Comparative genome analysis of Bacillus coagulans HM-08, Clostridium butyricum HM-68, Bacillus subtilis HM-66 and Bacillus paralicheniformis BL-09.</title>
        <authorList>
            <person name="Zhang H."/>
        </authorList>
    </citation>
    <scope>NUCLEOTIDE SEQUENCE [LARGE SCALE GENOMIC DNA]</scope>
    <source>
        <strain evidence="10">HM-08</strain>
    </source>
</reference>
<accession>A0AAN0WDE8</accession>
<dbReference type="RefSeq" id="WP_035182521.1">
    <property type="nucleotide sequence ID" value="NZ_CP010525.1"/>
</dbReference>
<evidence type="ECO:0000256" key="2">
    <source>
        <dbReference type="ARBA" id="ARBA00022448"/>
    </source>
</evidence>
<dbReference type="GO" id="GO:0009401">
    <property type="term" value="P:phosphoenolpyruvate-dependent sugar phosphotransferase system"/>
    <property type="evidence" value="ECO:0007669"/>
    <property type="project" value="UniProtKB-KW"/>
</dbReference>
<keyword evidence="2" id="KW-0813">Transport</keyword>
<feature type="domain" description="PTS EIIA type-4" evidence="8">
    <location>
        <begin position="1"/>
        <end position="124"/>
    </location>
</feature>
<dbReference type="GO" id="GO:0016020">
    <property type="term" value="C:membrane"/>
    <property type="evidence" value="ECO:0007669"/>
    <property type="project" value="InterPro"/>
</dbReference>
<evidence type="ECO:0000256" key="7">
    <source>
        <dbReference type="ARBA" id="ARBA00022777"/>
    </source>
</evidence>
<dbReference type="PANTHER" id="PTHR33799">
    <property type="entry name" value="PTS PERMEASE-RELATED-RELATED"/>
    <property type="match status" value="1"/>
</dbReference>
<dbReference type="EMBL" id="CP010525">
    <property type="protein sequence ID" value="AJO24386.1"/>
    <property type="molecule type" value="Genomic_DNA"/>
</dbReference>
<evidence type="ECO:0000256" key="1">
    <source>
        <dbReference type="ARBA" id="ARBA00004496"/>
    </source>
</evidence>
<dbReference type="CDD" id="cd00006">
    <property type="entry name" value="PTS_IIA_man"/>
    <property type="match status" value="1"/>
</dbReference>
<evidence type="ECO:0000313" key="9">
    <source>
        <dbReference type="EMBL" id="AJO24386.1"/>
    </source>
</evidence>
<dbReference type="Pfam" id="PF03610">
    <property type="entry name" value="EIIA-man"/>
    <property type="match status" value="1"/>
</dbReference>
<dbReference type="Gene3D" id="3.40.50.510">
    <property type="entry name" value="Phosphotransferase system, mannose-type IIA component"/>
    <property type="match status" value="1"/>
</dbReference>
<dbReference type="InterPro" id="IPR051471">
    <property type="entry name" value="Bacterial_PTS_sugar_comp"/>
</dbReference>
<evidence type="ECO:0000256" key="3">
    <source>
        <dbReference type="ARBA" id="ARBA00022490"/>
    </source>
</evidence>